<evidence type="ECO:0000256" key="3">
    <source>
        <dbReference type="ARBA" id="ARBA00022478"/>
    </source>
</evidence>
<gene>
    <name evidence="11" type="ORF">OsJ_21960</name>
</gene>
<dbReference type="AlphaFoldDB" id="B9FU47"/>
<evidence type="ECO:0000259" key="10">
    <source>
        <dbReference type="Pfam" id="PF04998"/>
    </source>
</evidence>
<evidence type="ECO:0000313" key="11">
    <source>
        <dbReference type="EMBL" id="EEE66009.1"/>
    </source>
</evidence>
<reference evidence="11" key="2">
    <citation type="submission" date="2008-12" db="EMBL/GenBank/DDBJ databases">
        <title>Improved gene annotation of the rice (Oryza sativa) genomes.</title>
        <authorList>
            <person name="Wang J."/>
            <person name="Li R."/>
            <person name="Fan W."/>
            <person name="Huang Q."/>
            <person name="Zhang J."/>
            <person name="Zhou Y."/>
            <person name="Hu Y."/>
            <person name="Zi S."/>
            <person name="Li J."/>
            <person name="Ni P."/>
            <person name="Zheng H."/>
            <person name="Zhang Y."/>
            <person name="Zhao M."/>
            <person name="Hao Q."/>
            <person name="McDermott J."/>
            <person name="Samudrala R."/>
            <person name="Kristiansen K."/>
            <person name="Wong G.K.-S."/>
        </authorList>
    </citation>
    <scope>NUCLEOTIDE SEQUENCE</scope>
</reference>
<dbReference type="GO" id="GO:0000428">
    <property type="term" value="C:DNA-directed RNA polymerase complex"/>
    <property type="evidence" value="ECO:0007669"/>
    <property type="project" value="UniProtKB-KW"/>
</dbReference>
<keyword evidence="6" id="KW-0862">Zinc</keyword>
<keyword evidence="4" id="KW-0808">Transferase</keyword>
<evidence type="ECO:0000256" key="8">
    <source>
        <dbReference type="ARBA" id="ARBA00074245"/>
    </source>
</evidence>
<dbReference type="GO" id="GO:0003899">
    <property type="term" value="F:DNA-directed RNA polymerase activity"/>
    <property type="evidence" value="ECO:0007669"/>
    <property type="project" value="UniProtKB-EC"/>
</dbReference>
<feature type="domain" description="RNA polymerase Rpb1" evidence="10">
    <location>
        <begin position="37"/>
        <end position="148"/>
    </location>
</feature>
<dbReference type="GO" id="GO:0003677">
    <property type="term" value="F:DNA binding"/>
    <property type="evidence" value="ECO:0007669"/>
    <property type="project" value="InterPro"/>
</dbReference>
<sequence length="209" mass="23096">MNEAEDEKAQVTIKFKKNIKWTIHYESTGLNFEVHYALQEQPHILLAQIAQRTARSVFVKASGVNFEVFHKLVDYLDINEVRSNDIHAMLNTYGVEAARATIIGEVKGVFGAYGIHVDMRHLNLIADFMTFDGGYRPMSRLGMGQFSTSPFGKMTFETATKFIVEAASHGESDTLDGPSASVCLGKPVKVGTGSFGLLQNFSLEQPVAM</sequence>
<evidence type="ECO:0000256" key="7">
    <source>
        <dbReference type="ARBA" id="ARBA00023163"/>
    </source>
</evidence>
<evidence type="ECO:0000256" key="4">
    <source>
        <dbReference type="ARBA" id="ARBA00022679"/>
    </source>
</evidence>
<organism evidence="11">
    <name type="scientific">Oryza sativa subsp. japonica</name>
    <name type="common">Rice</name>
    <dbReference type="NCBI Taxonomy" id="39947"/>
    <lineage>
        <taxon>Eukaryota</taxon>
        <taxon>Viridiplantae</taxon>
        <taxon>Streptophyta</taxon>
        <taxon>Embryophyta</taxon>
        <taxon>Tracheophyta</taxon>
        <taxon>Spermatophyta</taxon>
        <taxon>Magnoliopsida</taxon>
        <taxon>Liliopsida</taxon>
        <taxon>Poales</taxon>
        <taxon>Poaceae</taxon>
        <taxon>BOP clade</taxon>
        <taxon>Oryzoideae</taxon>
        <taxon>Oryzeae</taxon>
        <taxon>Oryzinae</taxon>
        <taxon>Oryza</taxon>
        <taxon>Oryza sativa</taxon>
    </lineage>
</organism>
<name>B9FU47_ORYSJ</name>
<dbReference type="PANTHER" id="PTHR19376">
    <property type="entry name" value="DNA-DIRECTED RNA POLYMERASE"/>
    <property type="match status" value="1"/>
</dbReference>
<evidence type="ECO:0000256" key="6">
    <source>
        <dbReference type="ARBA" id="ARBA00022833"/>
    </source>
</evidence>
<dbReference type="Gene3D" id="1.10.150.390">
    <property type="match status" value="1"/>
</dbReference>
<dbReference type="EC" id="2.7.7.6" evidence="2"/>
<dbReference type="InterPro" id="IPR007081">
    <property type="entry name" value="RNA_pol_Rpb1_5"/>
</dbReference>
<evidence type="ECO:0000256" key="2">
    <source>
        <dbReference type="ARBA" id="ARBA00012418"/>
    </source>
</evidence>
<evidence type="ECO:0000256" key="1">
    <source>
        <dbReference type="ARBA" id="ARBA00006460"/>
    </source>
</evidence>
<dbReference type="PANTHER" id="PTHR19376:SF11">
    <property type="entry name" value="DNA-DIRECTED RNA POLYMERASE I SUBUNIT RPA1"/>
    <property type="match status" value="1"/>
</dbReference>
<keyword evidence="5" id="KW-0548">Nucleotidyltransferase</keyword>
<proteinExistence type="inferred from homology"/>
<reference evidence="11" key="1">
    <citation type="journal article" date="2005" name="PLoS Biol.">
        <title>The genomes of Oryza sativa: a history of duplications.</title>
        <authorList>
            <person name="Yu J."/>
            <person name="Wang J."/>
            <person name="Lin W."/>
            <person name="Li S."/>
            <person name="Li H."/>
            <person name="Zhou J."/>
            <person name="Ni P."/>
            <person name="Dong W."/>
            <person name="Hu S."/>
            <person name="Zeng C."/>
            <person name="Zhang J."/>
            <person name="Zhang Y."/>
            <person name="Li R."/>
            <person name="Xu Z."/>
            <person name="Li S."/>
            <person name="Li X."/>
            <person name="Zheng H."/>
            <person name="Cong L."/>
            <person name="Lin L."/>
            <person name="Yin J."/>
            <person name="Geng J."/>
            <person name="Li G."/>
            <person name="Shi J."/>
            <person name="Liu J."/>
            <person name="Lv H."/>
            <person name="Li J."/>
            <person name="Wang J."/>
            <person name="Deng Y."/>
            <person name="Ran L."/>
            <person name="Shi X."/>
            <person name="Wang X."/>
            <person name="Wu Q."/>
            <person name="Li C."/>
            <person name="Ren X."/>
            <person name="Wang J."/>
            <person name="Wang X."/>
            <person name="Li D."/>
            <person name="Liu D."/>
            <person name="Zhang X."/>
            <person name="Ji Z."/>
            <person name="Zhao W."/>
            <person name="Sun Y."/>
            <person name="Zhang Z."/>
            <person name="Bao J."/>
            <person name="Han Y."/>
            <person name="Dong L."/>
            <person name="Ji J."/>
            <person name="Chen P."/>
            <person name="Wu S."/>
            <person name="Liu J."/>
            <person name="Xiao Y."/>
            <person name="Bu D."/>
            <person name="Tan J."/>
            <person name="Yang L."/>
            <person name="Ye C."/>
            <person name="Zhang J."/>
            <person name="Xu J."/>
            <person name="Zhou Y."/>
            <person name="Yu Y."/>
            <person name="Zhang B."/>
            <person name="Zhuang S."/>
            <person name="Wei H."/>
            <person name="Liu B."/>
            <person name="Lei M."/>
            <person name="Yu H."/>
            <person name="Li Y."/>
            <person name="Xu H."/>
            <person name="Wei S."/>
            <person name="He X."/>
            <person name="Fang L."/>
            <person name="Zhang Z."/>
            <person name="Zhang Y."/>
            <person name="Huang X."/>
            <person name="Su Z."/>
            <person name="Tong W."/>
            <person name="Li J."/>
            <person name="Tong Z."/>
            <person name="Li S."/>
            <person name="Ye J."/>
            <person name="Wang L."/>
            <person name="Fang L."/>
            <person name="Lei T."/>
            <person name="Chen C."/>
            <person name="Chen H."/>
            <person name="Xu Z."/>
            <person name="Li H."/>
            <person name="Huang H."/>
            <person name="Zhang F."/>
            <person name="Xu H."/>
            <person name="Li N."/>
            <person name="Zhao C."/>
            <person name="Li S."/>
            <person name="Dong L."/>
            <person name="Huang Y."/>
            <person name="Li L."/>
            <person name="Xi Y."/>
            <person name="Qi Q."/>
            <person name="Li W."/>
            <person name="Zhang B."/>
            <person name="Hu W."/>
            <person name="Zhang Y."/>
            <person name="Tian X."/>
            <person name="Jiao Y."/>
            <person name="Liang X."/>
            <person name="Jin J."/>
            <person name="Gao L."/>
            <person name="Zheng W."/>
            <person name="Hao B."/>
            <person name="Liu S."/>
            <person name="Wang W."/>
            <person name="Yuan L."/>
            <person name="Cao M."/>
            <person name="McDermott J."/>
            <person name="Samudrala R."/>
            <person name="Wang J."/>
            <person name="Wong G.K."/>
            <person name="Yang H."/>
        </authorList>
    </citation>
    <scope>NUCLEOTIDE SEQUENCE [LARGE SCALE GENOMIC DNA]</scope>
</reference>
<dbReference type="InterPro" id="IPR045867">
    <property type="entry name" value="DNA-dir_RpoC_beta_prime"/>
</dbReference>
<evidence type="ECO:0000256" key="5">
    <source>
        <dbReference type="ARBA" id="ARBA00022695"/>
    </source>
</evidence>
<protein>
    <recommendedName>
        <fullName evidence="8">DNA-directed RNA polymerase I subunit RPA1</fullName>
        <ecNumber evidence="2">2.7.7.6</ecNumber>
    </recommendedName>
    <alternativeName>
        <fullName evidence="9">DNA-directed RNA polymerase I subunit rpa1</fullName>
    </alternativeName>
</protein>
<dbReference type="SUPFAM" id="SSF64484">
    <property type="entry name" value="beta and beta-prime subunits of DNA dependent RNA-polymerase"/>
    <property type="match status" value="1"/>
</dbReference>
<evidence type="ECO:0000256" key="9">
    <source>
        <dbReference type="ARBA" id="ARBA00074527"/>
    </source>
</evidence>
<dbReference type="FunFam" id="1.10.150.390:FF:000005">
    <property type="entry name" value="DNA-directed RNA polymerase subunit"/>
    <property type="match status" value="1"/>
</dbReference>
<keyword evidence="7" id="KW-0804">Transcription</keyword>
<dbReference type="GO" id="GO:0006351">
    <property type="term" value="P:DNA-templated transcription"/>
    <property type="evidence" value="ECO:0007669"/>
    <property type="project" value="InterPro"/>
</dbReference>
<dbReference type="Pfam" id="PF04998">
    <property type="entry name" value="RNA_pol_Rpb1_5"/>
    <property type="match status" value="1"/>
</dbReference>
<keyword evidence="3" id="KW-0240">DNA-directed RNA polymerase</keyword>
<dbReference type="EMBL" id="CM000143">
    <property type="protein sequence ID" value="EEE66009.1"/>
    <property type="molecule type" value="Genomic_DNA"/>
</dbReference>
<dbReference type="Proteomes" id="UP000007752">
    <property type="component" value="Chromosome 6"/>
</dbReference>
<accession>B9FU47</accession>
<comment type="similarity">
    <text evidence="1">Belongs to the RNA polymerase beta' chain family.</text>
</comment>